<dbReference type="CDD" id="cd14744">
    <property type="entry name" value="PAAR_CT_2"/>
    <property type="match status" value="1"/>
</dbReference>
<evidence type="ECO:0000313" key="1">
    <source>
        <dbReference type="EMBL" id="OWY32316.1"/>
    </source>
</evidence>
<dbReference type="Gene3D" id="2.60.200.60">
    <property type="match status" value="1"/>
</dbReference>
<evidence type="ECO:0000313" key="2">
    <source>
        <dbReference type="Proteomes" id="UP000214747"/>
    </source>
</evidence>
<keyword evidence="2" id="KW-1185">Reference proteome</keyword>
<sequence>MPNIIRLGDATSHGGKVTQVSAPHFKVGGLPVARVGDACSCPQQGHDNCTIAEGHPHHKVDGVAVAYEGHKTSCGATLIASTATFSAS</sequence>
<gene>
    <name evidence="1" type="ORF">CEJ45_21755</name>
</gene>
<dbReference type="AlphaFoldDB" id="A0A225SMX0"/>
<dbReference type="Proteomes" id="UP000214747">
    <property type="component" value="Unassembled WGS sequence"/>
</dbReference>
<name>A0A225SMX0_9BURK</name>
<protein>
    <recommendedName>
        <fullName evidence="3">PAAR domain-containing protein</fullName>
    </recommendedName>
</protein>
<accession>A0A225SMX0</accession>
<reference evidence="1 2" key="1">
    <citation type="journal article" date="2010" name="Int. J. Syst. Evol. Microbiol.">
        <title>Reclassification of Herbaspirillum putei as a later heterotypic synonym of Herbaspirillum huttiense, with the description of H. huttiense subsp. huttiense subsp. nov. and H. huttiense subsp. putei subsp. nov., comb. nov., and description of Herbaspirillum aquaticum sp. nov.</title>
        <authorList>
            <person name="Dobritsa A.P."/>
            <person name="Reddy M.C."/>
            <person name="Samadpour M."/>
        </authorList>
    </citation>
    <scope>NUCLEOTIDE SEQUENCE [LARGE SCALE GENOMIC DNA]</scope>
    <source>
        <strain evidence="1 2">IEH 4430</strain>
    </source>
</reference>
<proteinExistence type="predicted"/>
<dbReference type="Pfam" id="PF05488">
    <property type="entry name" value="PAAR_motif"/>
    <property type="match status" value="1"/>
</dbReference>
<dbReference type="EMBL" id="NJGV01000027">
    <property type="protein sequence ID" value="OWY32316.1"/>
    <property type="molecule type" value="Genomic_DNA"/>
</dbReference>
<dbReference type="InterPro" id="IPR008727">
    <property type="entry name" value="PAAR_motif"/>
</dbReference>
<evidence type="ECO:0008006" key="3">
    <source>
        <dbReference type="Google" id="ProtNLM"/>
    </source>
</evidence>
<organism evidence="1 2">
    <name type="scientific">Herbaspirillum aquaticum</name>
    <dbReference type="NCBI Taxonomy" id="568783"/>
    <lineage>
        <taxon>Bacteria</taxon>
        <taxon>Pseudomonadati</taxon>
        <taxon>Pseudomonadota</taxon>
        <taxon>Betaproteobacteria</taxon>
        <taxon>Burkholderiales</taxon>
        <taxon>Oxalobacteraceae</taxon>
        <taxon>Herbaspirillum</taxon>
    </lineage>
</organism>
<dbReference type="RefSeq" id="WP_088757147.1">
    <property type="nucleotide sequence ID" value="NZ_NJGV01000027.1"/>
</dbReference>
<comment type="caution">
    <text evidence="1">The sequence shown here is derived from an EMBL/GenBank/DDBJ whole genome shotgun (WGS) entry which is preliminary data.</text>
</comment>